<dbReference type="SMART" id="SM00184">
    <property type="entry name" value="RING"/>
    <property type="match status" value="1"/>
</dbReference>
<organism evidence="17 18">
    <name type="scientific">Iris pallida</name>
    <name type="common">Sweet iris</name>
    <dbReference type="NCBI Taxonomy" id="29817"/>
    <lineage>
        <taxon>Eukaryota</taxon>
        <taxon>Viridiplantae</taxon>
        <taxon>Streptophyta</taxon>
        <taxon>Embryophyta</taxon>
        <taxon>Tracheophyta</taxon>
        <taxon>Spermatophyta</taxon>
        <taxon>Magnoliopsida</taxon>
        <taxon>Liliopsida</taxon>
        <taxon>Asparagales</taxon>
        <taxon>Iridaceae</taxon>
        <taxon>Iridoideae</taxon>
        <taxon>Irideae</taxon>
        <taxon>Iris</taxon>
    </lineage>
</organism>
<evidence type="ECO:0000256" key="9">
    <source>
        <dbReference type="ARBA" id="ARBA00022833"/>
    </source>
</evidence>
<keyword evidence="7 12" id="KW-0863">Zinc-finger</keyword>
<dbReference type="GO" id="GO:0006511">
    <property type="term" value="P:ubiquitin-dependent protein catabolic process"/>
    <property type="evidence" value="ECO:0007669"/>
    <property type="project" value="TreeGrafter"/>
</dbReference>
<feature type="domain" description="RING-type" evidence="14">
    <location>
        <begin position="149"/>
        <end position="190"/>
    </location>
</feature>
<name>A0AAX6HMJ5_IRIPA</name>
<evidence type="ECO:0000256" key="3">
    <source>
        <dbReference type="ARBA" id="ARBA00012483"/>
    </source>
</evidence>
<evidence type="ECO:0000313" key="17">
    <source>
        <dbReference type="EMBL" id="KAJ6841871.1"/>
    </source>
</evidence>
<dbReference type="PROSITE" id="PS50089">
    <property type="entry name" value="ZF_RING_2"/>
    <property type="match status" value="1"/>
</dbReference>
<gene>
    <name evidence="17" type="ORF">M6B38_304405</name>
    <name evidence="16" type="ORF">M6B38_341750</name>
    <name evidence="15" type="ORF">M6B38_364485</name>
</gene>
<keyword evidence="9" id="KW-0862">Zinc</keyword>
<feature type="transmembrane region" description="Helical" evidence="13">
    <location>
        <begin position="26"/>
        <end position="46"/>
    </location>
</feature>
<keyword evidence="8" id="KW-0833">Ubl conjugation pathway</keyword>
<evidence type="ECO:0000256" key="13">
    <source>
        <dbReference type="SAM" id="Phobius"/>
    </source>
</evidence>
<reference evidence="17" key="2">
    <citation type="submission" date="2023-04" db="EMBL/GenBank/DDBJ databases">
        <authorList>
            <person name="Bruccoleri R.E."/>
            <person name="Oakeley E.J."/>
            <person name="Faust A.-M."/>
            <person name="Dessus-Babus S."/>
            <person name="Altorfer M."/>
            <person name="Burckhardt D."/>
            <person name="Oertli M."/>
            <person name="Naumann U."/>
            <person name="Petersen F."/>
            <person name="Wong J."/>
        </authorList>
    </citation>
    <scope>NUCLEOTIDE SEQUENCE</scope>
    <source>
        <strain evidence="17">GSM-AAB239-AS_SAM_17_03QT</strain>
        <tissue evidence="17">Leaf</tissue>
    </source>
</reference>
<dbReference type="PANTHER" id="PTHR45977">
    <property type="entry name" value="TARGET OF ERK KINASE MPK-1"/>
    <property type="match status" value="1"/>
</dbReference>
<dbReference type="GO" id="GO:0016567">
    <property type="term" value="P:protein ubiquitination"/>
    <property type="evidence" value="ECO:0007669"/>
    <property type="project" value="TreeGrafter"/>
</dbReference>
<dbReference type="EMBL" id="JANAVB010019798">
    <property type="protein sequence ID" value="KAJ6827993.1"/>
    <property type="molecule type" value="Genomic_DNA"/>
</dbReference>
<evidence type="ECO:0000313" key="16">
    <source>
        <dbReference type="EMBL" id="KAJ6833052.1"/>
    </source>
</evidence>
<dbReference type="Pfam" id="PF13639">
    <property type="entry name" value="zf-RING_2"/>
    <property type="match status" value="1"/>
</dbReference>
<dbReference type="SUPFAM" id="SSF57850">
    <property type="entry name" value="RING/U-box"/>
    <property type="match status" value="1"/>
</dbReference>
<feature type="transmembrane region" description="Helical" evidence="13">
    <location>
        <begin position="52"/>
        <end position="70"/>
    </location>
</feature>
<keyword evidence="4" id="KW-0808">Transferase</keyword>
<evidence type="ECO:0000256" key="4">
    <source>
        <dbReference type="ARBA" id="ARBA00022679"/>
    </source>
</evidence>
<evidence type="ECO:0000313" key="18">
    <source>
        <dbReference type="Proteomes" id="UP001140949"/>
    </source>
</evidence>
<evidence type="ECO:0000256" key="1">
    <source>
        <dbReference type="ARBA" id="ARBA00000900"/>
    </source>
</evidence>
<sequence>MSSVRAAGDIESGFSFINTAPARRGLAWLATSACLLLLVVLNAYIFVPDFPFCIVLLLLCLAMYIGRYASFQVDNDIQNRGGVTAYMQRLQIVGLAIIHRNLDHIDLENTYPPVLREEDINALPLQRYRVRSNEQGTGSMQSDDTELTCCICLEDVKGEELLRTLPCRHQFHPSCITPWLQKKGTCPLCKYMIIPGQEGSGSGTSGA</sequence>
<dbReference type="EC" id="2.3.2.27" evidence="3"/>
<dbReference type="AlphaFoldDB" id="A0AAX6HMJ5"/>
<evidence type="ECO:0000313" key="15">
    <source>
        <dbReference type="EMBL" id="KAJ6827993.1"/>
    </source>
</evidence>
<comment type="catalytic activity">
    <reaction evidence="1">
        <text>S-ubiquitinyl-[E2 ubiquitin-conjugating enzyme]-L-cysteine + [acceptor protein]-L-lysine = [E2 ubiquitin-conjugating enzyme]-L-cysteine + N(6)-ubiquitinyl-[acceptor protein]-L-lysine.</text>
        <dbReference type="EC" id="2.3.2.27"/>
    </reaction>
</comment>
<reference evidence="17" key="1">
    <citation type="journal article" date="2023" name="GigaByte">
        <title>Genome assembly of the bearded iris, Iris pallida Lam.</title>
        <authorList>
            <person name="Bruccoleri R.E."/>
            <person name="Oakeley E.J."/>
            <person name="Faust A.M.E."/>
            <person name="Altorfer M."/>
            <person name="Dessus-Babus S."/>
            <person name="Burckhardt D."/>
            <person name="Oertli M."/>
            <person name="Naumann U."/>
            <person name="Petersen F."/>
            <person name="Wong J."/>
        </authorList>
    </citation>
    <scope>NUCLEOTIDE SEQUENCE</scope>
    <source>
        <strain evidence="17">GSM-AAB239-AS_SAM_17_03QT</strain>
    </source>
</reference>
<evidence type="ECO:0000259" key="14">
    <source>
        <dbReference type="PROSITE" id="PS50089"/>
    </source>
</evidence>
<dbReference type="InterPro" id="IPR001841">
    <property type="entry name" value="Znf_RING"/>
</dbReference>
<comment type="caution">
    <text evidence="17">The sequence shown here is derived from an EMBL/GenBank/DDBJ whole genome shotgun (WGS) entry which is preliminary data.</text>
</comment>
<dbReference type="GO" id="GO:0016020">
    <property type="term" value="C:membrane"/>
    <property type="evidence" value="ECO:0007669"/>
    <property type="project" value="UniProtKB-SubCell"/>
</dbReference>
<accession>A0AAX6HMJ5</accession>
<evidence type="ECO:0000256" key="12">
    <source>
        <dbReference type="PROSITE-ProRule" id="PRU00175"/>
    </source>
</evidence>
<keyword evidence="5 13" id="KW-0812">Transmembrane</keyword>
<keyword evidence="6" id="KW-0479">Metal-binding</keyword>
<evidence type="ECO:0000256" key="2">
    <source>
        <dbReference type="ARBA" id="ARBA00004141"/>
    </source>
</evidence>
<dbReference type="EMBL" id="JANAVB010015540">
    <property type="protein sequence ID" value="KAJ6833052.1"/>
    <property type="molecule type" value="Genomic_DNA"/>
</dbReference>
<evidence type="ECO:0000256" key="11">
    <source>
        <dbReference type="ARBA" id="ARBA00023136"/>
    </source>
</evidence>
<evidence type="ECO:0000256" key="10">
    <source>
        <dbReference type="ARBA" id="ARBA00022989"/>
    </source>
</evidence>
<dbReference type="EMBL" id="JANAVB010008199">
    <property type="protein sequence ID" value="KAJ6841871.1"/>
    <property type="molecule type" value="Genomic_DNA"/>
</dbReference>
<evidence type="ECO:0000256" key="6">
    <source>
        <dbReference type="ARBA" id="ARBA00022723"/>
    </source>
</evidence>
<evidence type="ECO:0000256" key="7">
    <source>
        <dbReference type="ARBA" id="ARBA00022771"/>
    </source>
</evidence>
<dbReference type="CDD" id="cd16454">
    <property type="entry name" value="RING-H2_PA-TM-RING"/>
    <property type="match status" value="1"/>
</dbReference>
<protein>
    <recommendedName>
        <fullName evidence="3">RING-type E3 ubiquitin transferase</fullName>
        <ecNumber evidence="3">2.3.2.27</ecNumber>
    </recommendedName>
</protein>
<dbReference type="Proteomes" id="UP001140949">
    <property type="component" value="Unassembled WGS sequence"/>
</dbReference>
<evidence type="ECO:0000256" key="8">
    <source>
        <dbReference type="ARBA" id="ARBA00022786"/>
    </source>
</evidence>
<evidence type="ECO:0000256" key="5">
    <source>
        <dbReference type="ARBA" id="ARBA00022692"/>
    </source>
</evidence>
<dbReference type="GO" id="GO:0008270">
    <property type="term" value="F:zinc ion binding"/>
    <property type="evidence" value="ECO:0007669"/>
    <property type="project" value="UniProtKB-KW"/>
</dbReference>
<dbReference type="Gene3D" id="3.30.40.10">
    <property type="entry name" value="Zinc/RING finger domain, C3HC4 (zinc finger)"/>
    <property type="match status" value="1"/>
</dbReference>
<dbReference type="PANTHER" id="PTHR45977:SF4">
    <property type="entry name" value="RING-TYPE DOMAIN-CONTAINING PROTEIN"/>
    <property type="match status" value="1"/>
</dbReference>
<dbReference type="GO" id="GO:0061630">
    <property type="term" value="F:ubiquitin protein ligase activity"/>
    <property type="evidence" value="ECO:0007669"/>
    <property type="project" value="UniProtKB-EC"/>
</dbReference>
<dbReference type="InterPro" id="IPR013083">
    <property type="entry name" value="Znf_RING/FYVE/PHD"/>
</dbReference>
<proteinExistence type="predicted"/>
<keyword evidence="10 13" id="KW-1133">Transmembrane helix</keyword>
<keyword evidence="18" id="KW-1185">Reference proteome</keyword>
<keyword evidence="11 13" id="KW-0472">Membrane</keyword>
<comment type="subcellular location">
    <subcellularLocation>
        <location evidence="2">Membrane</location>
        <topology evidence="2">Multi-pass membrane protein</topology>
    </subcellularLocation>
</comment>